<accession>A0A8L7YIM1</accession>
<dbReference type="Proteomes" id="UP000006672">
    <property type="component" value="Unassembled WGS sequence"/>
</dbReference>
<evidence type="ECO:0000313" key="1">
    <source>
        <dbReference type="Proteomes" id="UP000006672"/>
    </source>
</evidence>
<sequence>MEEKKKKFAVLADFIALLV</sequence>
<dbReference type="AlphaFoldDB" id="A0A8L7YIM1"/>
<name>A0A8L7YIM1_BRUMA</name>
<proteinExistence type="predicted"/>
<reference evidence="1" key="1">
    <citation type="journal article" date="2007" name="Science">
        <title>Draft genome of the filarial nematode parasite Brugia malayi.</title>
        <authorList>
            <person name="Ghedin E."/>
            <person name="Wang S."/>
            <person name="Spiro D."/>
            <person name="Caler E."/>
            <person name="Zhao Q."/>
            <person name="Crabtree J."/>
            <person name="Allen J.E."/>
            <person name="Delcher A.L."/>
            <person name="Guiliano D.B."/>
            <person name="Miranda-Saavedra D."/>
            <person name="Angiuoli S.V."/>
            <person name="Creasy T."/>
            <person name="Amedeo P."/>
            <person name="Haas B."/>
            <person name="El-Sayed N.M."/>
            <person name="Wortman J.R."/>
            <person name="Feldblyum T."/>
            <person name="Tallon L."/>
            <person name="Schatz M."/>
            <person name="Shumway M."/>
            <person name="Koo H."/>
            <person name="Salzberg S.L."/>
            <person name="Schobel S."/>
            <person name="Pertea M."/>
            <person name="Pop M."/>
            <person name="White O."/>
            <person name="Barton G.J."/>
            <person name="Carlow C.K."/>
            <person name="Crawford M.J."/>
            <person name="Daub J."/>
            <person name="Dimmic M.W."/>
            <person name="Estes C.F."/>
            <person name="Foster J.M."/>
            <person name="Ganatra M."/>
            <person name="Gregory W.F."/>
            <person name="Johnson N.M."/>
            <person name="Jin J."/>
            <person name="Komuniecki R."/>
            <person name="Korf I."/>
            <person name="Kumar S."/>
            <person name="Laney S."/>
            <person name="Li B.W."/>
            <person name="Li W."/>
            <person name="Lindblom T.H."/>
            <person name="Lustigman S."/>
            <person name="Ma D."/>
            <person name="Maina C.V."/>
            <person name="Martin D.M."/>
            <person name="McCarter J.P."/>
            <person name="McReynolds L."/>
            <person name="Mitreva M."/>
            <person name="Nutman T.B."/>
            <person name="Parkinson J."/>
            <person name="Peregrin-Alvarez J.M."/>
            <person name="Poole C."/>
            <person name="Ren Q."/>
            <person name="Saunders L."/>
            <person name="Sluder A.E."/>
            <person name="Smith K."/>
            <person name="Stanke M."/>
            <person name="Unnasch T.R."/>
            <person name="Ware J."/>
            <person name="Wei A.D."/>
            <person name="Weil G."/>
            <person name="Williams D.J."/>
            <person name="Zhang Y."/>
            <person name="Williams S.A."/>
            <person name="Fraser-Liggett C."/>
            <person name="Slatko B."/>
            <person name="Blaxter M.L."/>
            <person name="Scott A.L."/>
        </authorList>
    </citation>
    <scope>NUCLEOTIDE SEQUENCE</scope>
    <source>
        <strain evidence="1">FR3</strain>
    </source>
</reference>
<keyword evidence="1" id="KW-1185">Reference proteome</keyword>
<evidence type="ECO:0000313" key="2">
    <source>
        <dbReference type="WBParaSite" id="Bm13348.1"/>
    </source>
</evidence>
<protein>
    <submittedName>
        <fullName evidence="2">Uncharacterized protein</fullName>
    </submittedName>
</protein>
<organism evidence="1 2">
    <name type="scientific">Brugia malayi</name>
    <name type="common">Filarial nematode worm</name>
    <dbReference type="NCBI Taxonomy" id="6279"/>
    <lineage>
        <taxon>Eukaryota</taxon>
        <taxon>Metazoa</taxon>
        <taxon>Ecdysozoa</taxon>
        <taxon>Nematoda</taxon>
        <taxon>Chromadorea</taxon>
        <taxon>Rhabditida</taxon>
        <taxon>Spirurina</taxon>
        <taxon>Spiruromorpha</taxon>
        <taxon>Filarioidea</taxon>
        <taxon>Onchocercidae</taxon>
        <taxon>Brugia</taxon>
    </lineage>
</organism>
<reference evidence="2" key="2">
    <citation type="submission" date="2022-04" db="UniProtKB">
        <authorList>
            <consortium name="WormBaseParasite"/>
        </authorList>
    </citation>
    <scope>IDENTIFICATION</scope>
</reference>
<dbReference type="WBParaSite" id="Bm13348.1">
    <property type="protein sequence ID" value="Bm13348.1"/>
    <property type="gene ID" value="WBGene00233609"/>
</dbReference>